<evidence type="ECO:0000256" key="2">
    <source>
        <dbReference type="SAM" id="Phobius"/>
    </source>
</evidence>
<keyword evidence="2" id="KW-0472">Membrane</keyword>
<feature type="region of interest" description="Disordered" evidence="1">
    <location>
        <begin position="271"/>
        <end position="302"/>
    </location>
</feature>
<keyword evidence="4" id="KW-1185">Reference proteome</keyword>
<accession>A0A8K0SNP6</accession>
<keyword evidence="2" id="KW-0812">Transmembrane</keyword>
<dbReference type="EMBL" id="JAGPNK010000009">
    <property type="protein sequence ID" value="KAH7313559.1"/>
    <property type="molecule type" value="Genomic_DNA"/>
</dbReference>
<gene>
    <name evidence="3" type="ORF">B0I35DRAFT_480237</name>
</gene>
<reference evidence="3" key="1">
    <citation type="journal article" date="2021" name="Nat. Commun.">
        <title>Genetic determinants of endophytism in the Arabidopsis root mycobiome.</title>
        <authorList>
            <person name="Mesny F."/>
            <person name="Miyauchi S."/>
            <person name="Thiergart T."/>
            <person name="Pickel B."/>
            <person name="Atanasova L."/>
            <person name="Karlsson M."/>
            <person name="Huettel B."/>
            <person name="Barry K.W."/>
            <person name="Haridas S."/>
            <person name="Chen C."/>
            <person name="Bauer D."/>
            <person name="Andreopoulos W."/>
            <person name="Pangilinan J."/>
            <person name="LaButti K."/>
            <person name="Riley R."/>
            <person name="Lipzen A."/>
            <person name="Clum A."/>
            <person name="Drula E."/>
            <person name="Henrissat B."/>
            <person name="Kohler A."/>
            <person name="Grigoriev I.V."/>
            <person name="Martin F.M."/>
            <person name="Hacquard S."/>
        </authorList>
    </citation>
    <scope>NUCLEOTIDE SEQUENCE</scope>
    <source>
        <strain evidence="3">MPI-CAGE-CH-0235</strain>
    </source>
</reference>
<name>A0A8K0SNP6_9HYPO</name>
<dbReference type="AlphaFoldDB" id="A0A8K0SNP6"/>
<protein>
    <submittedName>
        <fullName evidence="3">Uncharacterized protein</fullName>
    </submittedName>
</protein>
<sequence length="333" mass="35015">MPSSTAFGIGLVEAGTLTGTVTADTACPTNVPVILTVPERWDILYSACPTSPPPNYLAVEQLSRMSCHPEASSLRQQLSEEMALTRSIWPAPMYYYSGSVCPEPWTTVGTAAKGDDGAVTSTGMFAPFEGEDGNQLRERFQAVPSLGPNVLMQALEPGETAIACCPSGYTYEFLGYCSQNLPRATYTAETACRVVVDLGNTTPDIVLEPVTSTYWFYGSTVTGAVAPEETLDVARLRAQSIYLPEWEEDPEYEVFPVRVLDAVMLVHGGGGGGAQTQTQTQTATGAAGGEETQTDEPSSAAGRGGYGVTKAAVAIMGVWTVAALVGVGLVAAL</sequence>
<dbReference type="OrthoDB" id="5429716at2759"/>
<evidence type="ECO:0000256" key="1">
    <source>
        <dbReference type="SAM" id="MobiDB-lite"/>
    </source>
</evidence>
<feature type="transmembrane region" description="Helical" evidence="2">
    <location>
        <begin position="311"/>
        <end position="332"/>
    </location>
</feature>
<organism evidence="3 4">
    <name type="scientific">Stachybotrys elegans</name>
    <dbReference type="NCBI Taxonomy" id="80388"/>
    <lineage>
        <taxon>Eukaryota</taxon>
        <taxon>Fungi</taxon>
        <taxon>Dikarya</taxon>
        <taxon>Ascomycota</taxon>
        <taxon>Pezizomycotina</taxon>
        <taxon>Sordariomycetes</taxon>
        <taxon>Hypocreomycetidae</taxon>
        <taxon>Hypocreales</taxon>
        <taxon>Stachybotryaceae</taxon>
        <taxon>Stachybotrys</taxon>
    </lineage>
</organism>
<proteinExistence type="predicted"/>
<keyword evidence="2" id="KW-1133">Transmembrane helix</keyword>
<feature type="compositionally biased region" description="Low complexity" evidence="1">
    <location>
        <begin position="275"/>
        <end position="291"/>
    </location>
</feature>
<evidence type="ECO:0000313" key="4">
    <source>
        <dbReference type="Proteomes" id="UP000813444"/>
    </source>
</evidence>
<comment type="caution">
    <text evidence="3">The sequence shown here is derived from an EMBL/GenBank/DDBJ whole genome shotgun (WGS) entry which is preliminary data.</text>
</comment>
<evidence type="ECO:0000313" key="3">
    <source>
        <dbReference type="EMBL" id="KAH7313559.1"/>
    </source>
</evidence>
<dbReference type="Proteomes" id="UP000813444">
    <property type="component" value="Unassembled WGS sequence"/>
</dbReference>